<reference evidence="2" key="1">
    <citation type="submission" date="2018-02" db="EMBL/GenBank/DDBJ databases">
        <title>Genome sequence of Desulfocucumis palustris strain NAW-5.</title>
        <authorList>
            <person name="Watanabe M."/>
            <person name="Kojima H."/>
            <person name="Fukui M."/>
        </authorList>
    </citation>
    <scope>NUCLEOTIDE SEQUENCE [LARGE SCALE GENOMIC DNA]</scope>
    <source>
        <strain evidence="2">NAW-5</strain>
    </source>
</reference>
<protein>
    <submittedName>
        <fullName evidence="1">Uncharacterized protein</fullName>
    </submittedName>
</protein>
<keyword evidence="2" id="KW-1185">Reference proteome</keyword>
<sequence>MFYAPTTLRPPRFALFNGKARLRCNTVSGLLSGYITGITA</sequence>
<dbReference type="AlphaFoldDB" id="A0A2L2XD64"/>
<name>A0A2L2XD64_9FIRM</name>
<dbReference type="EMBL" id="BFAV01000130">
    <property type="protein sequence ID" value="GBF34175.1"/>
    <property type="molecule type" value="Genomic_DNA"/>
</dbReference>
<comment type="caution">
    <text evidence="1">The sequence shown here is derived from an EMBL/GenBank/DDBJ whole genome shotgun (WGS) entry which is preliminary data.</text>
</comment>
<evidence type="ECO:0000313" key="1">
    <source>
        <dbReference type="EMBL" id="GBF34175.1"/>
    </source>
</evidence>
<dbReference type="Proteomes" id="UP000239549">
    <property type="component" value="Unassembled WGS sequence"/>
</dbReference>
<gene>
    <name evidence="1" type="ORF">DCCM_3287</name>
</gene>
<proteinExistence type="predicted"/>
<organism evidence="1 2">
    <name type="scientific">Desulfocucumis palustris</name>
    <dbReference type="NCBI Taxonomy" id="1898651"/>
    <lineage>
        <taxon>Bacteria</taxon>
        <taxon>Bacillati</taxon>
        <taxon>Bacillota</taxon>
        <taxon>Clostridia</taxon>
        <taxon>Eubacteriales</taxon>
        <taxon>Desulfocucumaceae</taxon>
        <taxon>Desulfocucumis</taxon>
    </lineage>
</organism>
<accession>A0A2L2XD64</accession>
<evidence type="ECO:0000313" key="2">
    <source>
        <dbReference type="Proteomes" id="UP000239549"/>
    </source>
</evidence>